<proteinExistence type="inferred from homology"/>
<dbReference type="PROSITE" id="PS51774">
    <property type="entry name" value="NAB"/>
    <property type="match status" value="1"/>
</dbReference>
<feature type="coiled-coil region" evidence="3">
    <location>
        <begin position="276"/>
        <end position="324"/>
    </location>
</feature>
<feature type="region of interest" description="Disordered" evidence="4">
    <location>
        <begin position="1813"/>
        <end position="1832"/>
    </location>
</feature>
<feature type="coiled-coil region" evidence="3">
    <location>
        <begin position="1170"/>
        <end position="1204"/>
    </location>
</feature>
<dbReference type="InterPro" id="IPR011684">
    <property type="entry name" value="NAB"/>
</dbReference>
<keyword evidence="5" id="KW-1133">Transmembrane helix</keyword>
<feature type="region of interest" description="Disordered" evidence="4">
    <location>
        <begin position="1904"/>
        <end position="1928"/>
    </location>
</feature>
<evidence type="ECO:0000256" key="2">
    <source>
        <dbReference type="ARBA" id="ARBA00038006"/>
    </source>
</evidence>
<evidence type="ECO:0000259" key="6">
    <source>
        <dbReference type="PROSITE" id="PS51774"/>
    </source>
</evidence>
<dbReference type="GO" id="GO:0051015">
    <property type="term" value="F:actin filament binding"/>
    <property type="evidence" value="ECO:0007669"/>
    <property type="project" value="TreeGrafter"/>
</dbReference>
<feature type="coiled-coil region" evidence="3">
    <location>
        <begin position="360"/>
        <end position="803"/>
    </location>
</feature>
<dbReference type="GO" id="GO:0005886">
    <property type="term" value="C:plasma membrane"/>
    <property type="evidence" value="ECO:0007669"/>
    <property type="project" value="TreeGrafter"/>
</dbReference>
<keyword evidence="5" id="KW-0472">Membrane</keyword>
<feature type="compositionally biased region" description="Low complexity" evidence="4">
    <location>
        <begin position="1817"/>
        <end position="1827"/>
    </location>
</feature>
<dbReference type="PANTHER" id="PTHR32258">
    <property type="entry name" value="PROTEIN NETWORKED 4A"/>
    <property type="match status" value="1"/>
</dbReference>
<gene>
    <name evidence="7" type="ORF">MTR67_041167</name>
</gene>
<dbReference type="PANTHER" id="PTHR32258:SF6">
    <property type="entry name" value="PROTEIN NETWORKED 1A"/>
    <property type="match status" value="1"/>
</dbReference>
<feature type="coiled-coil region" evidence="3">
    <location>
        <begin position="1436"/>
        <end position="1484"/>
    </location>
</feature>
<dbReference type="Proteomes" id="UP001234989">
    <property type="component" value="Chromosome 9"/>
</dbReference>
<evidence type="ECO:0000313" key="8">
    <source>
        <dbReference type="Proteomes" id="UP001234989"/>
    </source>
</evidence>
<protein>
    <recommendedName>
        <fullName evidence="6">NAB domain-containing protein</fullName>
    </recommendedName>
</protein>
<dbReference type="Pfam" id="PF07765">
    <property type="entry name" value="KIP1"/>
    <property type="match status" value="1"/>
</dbReference>
<evidence type="ECO:0000256" key="3">
    <source>
        <dbReference type="SAM" id="Coils"/>
    </source>
</evidence>
<reference evidence="7" key="1">
    <citation type="submission" date="2023-08" db="EMBL/GenBank/DDBJ databases">
        <title>A de novo genome assembly of Solanum verrucosum Schlechtendal, a Mexican diploid species geographically isolated from the other diploid A-genome species in potato relatives.</title>
        <authorList>
            <person name="Hosaka K."/>
        </authorList>
    </citation>
    <scope>NUCLEOTIDE SEQUENCE</scope>
    <source>
        <tissue evidence="7">Young leaves</tissue>
    </source>
</reference>
<comment type="similarity">
    <text evidence="2">Belongs to the NET family.</text>
</comment>
<feature type="transmembrane region" description="Helical" evidence="5">
    <location>
        <begin position="53"/>
        <end position="72"/>
    </location>
</feature>
<keyword evidence="1 3" id="KW-0175">Coiled coil</keyword>
<keyword evidence="8" id="KW-1185">Reference proteome</keyword>
<keyword evidence="5" id="KW-0812">Transmembrane</keyword>
<feature type="compositionally biased region" description="Low complexity" evidence="4">
    <location>
        <begin position="1914"/>
        <end position="1928"/>
    </location>
</feature>
<feature type="coiled-coil region" evidence="3">
    <location>
        <begin position="1268"/>
        <end position="1302"/>
    </location>
</feature>
<feature type="region of interest" description="Disordered" evidence="4">
    <location>
        <begin position="1569"/>
        <end position="1634"/>
    </location>
</feature>
<name>A0AAF0UK96_SOLVR</name>
<accession>A0AAF0UK96</accession>
<organism evidence="7 8">
    <name type="scientific">Solanum verrucosum</name>
    <dbReference type="NCBI Taxonomy" id="315347"/>
    <lineage>
        <taxon>Eukaryota</taxon>
        <taxon>Viridiplantae</taxon>
        <taxon>Streptophyta</taxon>
        <taxon>Embryophyta</taxon>
        <taxon>Tracheophyta</taxon>
        <taxon>Spermatophyta</taxon>
        <taxon>Magnoliopsida</taxon>
        <taxon>eudicotyledons</taxon>
        <taxon>Gunneridae</taxon>
        <taxon>Pentapetalae</taxon>
        <taxon>asterids</taxon>
        <taxon>lamiids</taxon>
        <taxon>Solanales</taxon>
        <taxon>Solanaceae</taxon>
        <taxon>Solanoideae</taxon>
        <taxon>Solaneae</taxon>
        <taxon>Solanum</taxon>
    </lineage>
</organism>
<dbReference type="EMBL" id="CP133620">
    <property type="protein sequence ID" value="WMV47782.1"/>
    <property type="molecule type" value="Genomic_DNA"/>
</dbReference>
<feature type="compositionally biased region" description="Basic and acidic residues" evidence="4">
    <location>
        <begin position="1591"/>
        <end position="1621"/>
    </location>
</feature>
<sequence length="1928" mass="220933">MRKGEQERKWVRGNEAASWFLKIIAANQTSVNSDFCYLGGLVVEHFKVYNFQYFARINPVVFLFFAGVMATLPHSNSRRKYSWWWDSHIPKNSKWLQENLTEMDSKVKAMIKLIEEDADSFARRAEMYYKKRPELMKLVEEFYRAYRALAERYDHVSGELKQAQKTMSEAFPDQVPFLLEDSPVKSSAHAGEPHSPEVLRGAHDFPDTGDLHQHAVGLLLSRMHAVQKSGDDKGASEWGLKQLYEMLGAGEEMLKNSKFLEGTLKKGLSGNTEEKEQSLHSQVSELSIENENLKAKVLAESERAGQAEGEVQMLKEALAGVEVEKETTFLQYQQCLEKLSAVERDLSAAHTDSLKFNEQASEAGNEAQKLKESLIKLEAERDAALSKHKEYLERISSLEDKASQAHEDTKGVNERAIKAESEVQHLRNEIFKLESEKDCCFQQYKQCLEQISELEKKLLLSQEESRLLSEKADRAESEIKKLKDLVMELTEKKEVSVLEYKNCLEKISKLENELSRAQADVKRLNGELSVGAAKLRNAEEKCFLLETSNQSLHSEADNLAKKITMKDQELSQKQRELEKLQSDLQNEHLRHAQIEASLLALQNLHSQSQEEQKALALELKNGLQLLKDMETSKNSLEDELRRMKDENQSLSELKLSSTFSQENLENEILSLRKMKTRLEEEVAEQVELNNKLQKDISCLNEEIKDLNRSYQALVEQVKSAGLNPECIESSIKNLQEESSELRIISEKDRKEKEVLHKKLEDMDELLRKKAVLESSLSDVNGELQGSQEKVRALQESCQILNGEKLTLVAEKGSLLSQLQIITDSMQKLLEKNAVLENSLFGAKIELEGLREKSKGLEEICQLLKNEKSNLLAERGSLELQLENVERRLEYLESRFTGLEEKYSCLEKDKKATSLEVEELRVAVGMEKQERAKLTHQSETRLLSMENHIHLLKEESKWRKKEFEEELDRAMKAQCEIFILQKFIQDMEEKNYTLLVDCQKHVEASKLADRLITELENESLEQQVEAEVLLDEIERLRLGIYRVFKALDNESDFVSEDRVENEQTFLHHILGNIEHLKCSLRECEDDKQQVFVENSVLVTLLTQLKSEAFELESVKKSVEKEFNIMAEKLVTVQKDNHELLEMNKKLGLEVSKGSQLTAVLDAEVGSLCVKHDELQTAYAGLKKKYSQVLEENRTLLQKITEIREEKLMVGQENDTLLLDTLALSNLSTVWSSFGSEKSAELKSISEDMHNLHGVISDFDKEMGILKEKLEMKETENLLLKESVQRLEEELYEVRESNDHLKLELSTGKETIDKQEAGLLEAKQKLIASENLNSELCTTLDVLKTDRQESILTNEILEKKMLEISSTNTTQNQEIEVLREVNMNLVAELGKLHEEIEEQRMREEYLSSELQEKNYEFELWEAEAATFYFDLQISSVREVLLENKMNELTEVCESLEDKNASKGLEIQRMKGKMISMEGEIGELKSQLHSYAPVIASLRDDIVSLEHNALLLMKFNLARSQEAKCVEIEVQSGQISSNKLTDGHSIMPKGVLDLQELRTRIKAVKKVVEDMNTPVLHQPSHIKPGRDSTASEVESIKSRPSLDREKHEVAGRRSHQKEHDDDRNRRKTKPKSFEAKNGTLMKDIPLDHVSDSSPERIKRAHSAAERVDDQMLELWETAEGGSLSRSVNDLKKRANHPTVGGTIMHNQFRNLEWRSKHPPTESEVEKELSVDKLELSKNSSEANQEMNKKILKRLASDAEKLMSLQLTVDSLRRNLEANKKAKKPKNFDFETVKEQLQEVEETVVHLVNLNSQLMKNTEESTSYSPSSGSADSKEVMNIRQKRVAEQARKGSEKIGRLQLEIQKIQYILLKLDDEKKSKVRSKFSRSSTGIILKNFIYIGRRNSEKKKKSPMCCFRPSSSSSSNNGSIRYRV</sequence>
<evidence type="ECO:0000256" key="1">
    <source>
        <dbReference type="ARBA" id="ARBA00023054"/>
    </source>
</evidence>
<dbReference type="InterPro" id="IPR051861">
    <property type="entry name" value="NET_actin-binding_domain"/>
</dbReference>
<evidence type="ECO:0000256" key="5">
    <source>
        <dbReference type="SAM" id="Phobius"/>
    </source>
</evidence>
<evidence type="ECO:0000256" key="4">
    <source>
        <dbReference type="SAM" id="MobiDB-lite"/>
    </source>
</evidence>
<evidence type="ECO:0000313" key="7">
    <source>
        <dbReference type="EMBL" id="WMV47782.1"/>
    </source>
</evidence>
<feature type="domain" description="NAB" evidence="6">
    <location>
        <begin position="81"/>
        <end position="160"/>
    </location>
</feature>
<feature type="coiled-coil region" evidence="3">
    <location>
        <begin position="846"/>
        <end position="908"/>
    </location>
</feature>